<gene>
    <name evidence="1" type="ORF">ACFFJ6_12220</name>
</gene>
<keyword evidence="2" id="KW-1185">Reference proteome</keyword>
<protein>
    <submittedName>
        <fullName evidence="1">DUF2793 domain-containing protein</fullName>
    </submittedName>
</protein>
<dbReference type="InterPro" id="IPR021251">
    <property type="entry name" value="DUF2793"/>
</dbReference>
<evidence type="ECO:0000313" key="2">
    <source>
        <dbReference type="Proteomes" id="UP001589775"/>
    </source>
</evidence>
<dbReference type="EMBL" id="JBHLWM010000005">
    <property type="protein sequence ID" value="MFC0241241.1"/>
    <property type="molecule type" value="Genomic_DNA"/>
</dbReference>
<organism evidence="1 2">
    <name type="scientific">Rhodopseudomonas telluris</name>
    <dbReference type="NCBI Taxonomy" id="644215"/>
    <lineage>
        <taxon>Bacteria</taxon>
        <taxon>Pseudomonadati</taxon>
        <taxon>Pseudomonadota</taxon>
        <taxon>Alphaproteobacteria</taxon>
        <taxon>Hyphomicrobiales</taxon>
        <taxon>Nitrobacteraceae</taxon>
        <taxon>Rhodopseudomonas</taxon>
    </lineage>
</organism>
<name>A0ABV6ESN9_9BRAD</name>
<evidence type="ECO:0000313" key="1">
    <source>
        <dbReference type="EMBL" id="MFC0241241.1"/>
    </source>
</evidence>
<dbReference type="RefSeq" id="WP_378388003.1">
    <property type="nucleotide sequence ID" value="NZ_JBHLWM010000005.1"/>
</dbReference>
<reference evidence="1 2" key="1">
    <citation type="submission" date="2024-09" db="EMBL/GenBank/DDBJ databases">
        <authorList>
            <person name="Sun Q."/>
            <person name="Mori K."/>
        </authorList>
    </citation>
    <scope>NUCLEOTIDE SEQUENCE [LARGE SCALE GENOMIC DNA]</scope>
    <source>
        <strain evidence="1 2">KCTC 23279</strain>
    </source>
</reference>
<comment type="caution">
    <text evidence="1">The sequence shown here is derived from an EMBL/GenBank/DDBJ whole genome shotgun (WGS) entry which is preliminary data.</text>
</comment>
<dbReference type="Proteomes" id="UP001589775">
    <property type="component" value="Unassembled WGS sequence"/>
</dbReference>
<dbReference type="Pfam" id="PF10983">
    <property type="entry name" value="DUF2793"/>
    <property type="match status" value="1"/>
</dbReference>
<accession>A0ABV6ESN9</accession>
<proteinExistence type="predicted"/>
<sequence>MTTTANLGLPLIEAAQAQKHVTHNEALRILDAAIQIAVADRNRTAPPAAPAEGERHIVAAGAGGGWSGQAQAIATWQDGAWAFLAPKQGWCVWSVADDVLLVFDGARWRDLRDLPLSLDNAAHVGVNTTAASPNLLSVKSNAALFAAIAASAGGNGDVRLQLAKETAANTASVVFSDNYSGRAEFGLVGSGAFKLKVSPDGAAWAEALVIDQASANLALPRGLSLTGIVAPPPLAADQNDYAPAGLGAAAVLQLSATAARAITGLAGGTEGRVLTLINVGGSPLTLRDDSAASAAANRFALGGNLVIPGKQAALLRYDGSAARWLAIAAGPRPITATWTPVVAALTGTLGAATATGTYTITGNRVDWSATITINSVGTAAAAITFSLPSAPNGSYSGYGREGAVTGFSASVSISPGGGLVQRYDGMFLGGNGYVICIGGVFYT</sequence>